<accession>A0A226DHY2</accession>
<feature type="transmembrane region" description="Helical" evidence="1">
    <location>
        <begin position="103"/>
        <end position="125"/>
    </location>
</feature>
<feature type="transmembrane region" description="Helical" evidence="1">
    <location>
        <begin position="264"/>
        <end position="284"/>
    </location>
</feature>
<dbReference type="EMBL" id="LNIX01000019">
    <property type="protein sequence ID" value="OXA44307.1"/>
    <property type="molecule type" value="Genomic_DNA"/>
</dbReference>
<proteinExistence type="predicted"/>
<dbReference type="AlphaFoldDB" id="A0A226DHY2"/>
<name>A0A226DHY2_FOLCA</name>
<keyword evidence="3" id="KW-1185">Reference proteome</keyword>
<keyword evidence="1" id="KW-0812">Transmembrane</keyword>
<feature type="transmembrane region" description="Helical" evidence="1">
    <location>
        <begin position="195"/>
        <end position="219"/>
    </location>
</feature>
<keyword evidence="1" id="KW-1133">Transmembrane helix</keyword>
<evidence type="ECO:0000313" key="3">
    <source>
        <dbReference type="Proteomes" id="UP000198287"/>
    </source>
</evidence>
<reference evidence="2 3" key="1">
    <citation type="submission" date="2015-12" db="EMBL/GenBank/DDBJ databases">
        <title>The genome of Folsomia candida.</title>
        <authorList>
            <person name="Faddeeva A."/>
            <person name="Derks M.F."/>
            <person name="Anvar Y."/>
            <person name="Smit S."/>
            <person name="Van Straalen N."/>
            <person name="Roelofs D."/>
        </authorList>
    </citation>
    <scope>NUCLEOTIDE SEQUENCE [LARGE SCALE GENOMIC DNA]</scope>
    <source>
        <strain evidence="2 3">VU population</strain>
        <tissue evidence="2">Whole body</tissue>
    </source>
</reference>
<sequence>MDSMVSFKKSIVHITSNPLVPEPFKSQIYTNFRIFHKFAYYTILSPYNYCSLTNSNLNGKHYFNTKISITRKWLSYLPQLAITALFFSTKSHRLNKTLQQNPASLYALSHTYSALFAMFIFTYTLHRNGGTAMGKFYSKCAQQCGSPCIAMGWKTWIKTTWPTILLVSTPAVKVMKSMISAYFAFSKDRDLTDQIVHLAISVLMSFYMTACVSYIYIAVVQCYQLSKDSVKYLKTNRKHLTLDIIVTHYGVLVDVTTKMNNCTANIMLGSLMIGITAFCKYLGALDEVPMANLVEIIIQLVVFILTLALCGESASNFQNISKLISEMWRNKEFDQSEESGVSILLHDMAQNPIGLKAHAFLMTYSFMGTILGTILTYVIIFLQFSYTEKV</sequence>
<comment type="caution">
    <text evidence="2">The sequence shown here is derived from an EMBL/GenBank/DDBJ whole genome shotgun (WGS) entry which is preliminary data.</text>
</comment>
<dbReference type="Proteomes" id="UP000198287">
    <property type="component" value="Unassembled WGS sequence"/>
</dbReference>
<evidence type="ECO:0000313" key="2">
    <source>
        <dbReference type="EMBL" id="OXA44307.1"/>
    </source>
</evidence>
<evidence type="ECO:0000256" key="1">
    <source>
        <dbReference type="SAM" id="Phobius"/>
    </source>
</evidence>
<keyword evidence="1" id="KW-0472">Membrane</keyword>
<protein>
    <recommendedName>
        <fullName evidence="4">Gustatory receptor</fullName>
    </recommendedName>
</protein>
<gene>
    <name evidence="2" type="ORF">Fcan01_20832</name>
</gene>
<feature type="transmembrane region" description="Helical" evidence="1">
    <location>
        <begin position="364"/>
        <end position="386"/>
    </location>
</feature>
<organism evidence="2 3">
    <name type="scientific">Folsomia candida</name>
    <name type="common">Springtail</name>
    <dbReference type="NCBI Taxonomy" id="158441"/>
    <lineage>
        <taxon>Eukaryota</taxon>
        <taxon>Metazoa</taxon>
        <taxon>Ecdysozoa</taxon>
        <taxon>Arthropoda</taxon>
        <taxon>Hexapoda</taxon>
        <taxon>Collembola</taxon>
        <taxon>Entomobryomorpha</taxon>
        <taxon>Isotomoidea</taxon>
        <taxon>Isotomidae</taxon>
        <taxon>Proisotominae</taxon>
        <taxon>Folsomia</taxon>
    </lineage>
</organism>
<feature type="transmembrane region" description="Helical" evidence="1">
    <location>
        <begin position="296"/>
        <end position="317"/>
    </location>
</feature>
<evidence type="ECO:0008006" key="4">
    <source>
        <dbReference type="Google" id="ProtNLM"/>
    </source>
</evidence>